<protein>
    <recommendedName>
        <fullName evidence="2">Phasin domain-containing protein</fullName>
    </recommendedName>
</protein>
<organism evidence="3 4">
    <name type="scientific">Azospirillum thiophilum</name>
    <dbReference type="NCBI Taxonomy" id="528244"/>
    <lineage>
        <taxon>Bacteria</taxon>
        <taxon>Pseudomonadati</taxon>
        <taxon>Pseudomonadota</taxon>
        <taxon>Alphaproteobacteria</taxon>
        <taxon>Rhodospirillales</taxon>
        <taxon>Azospirillaceae</taxon>
        <taxon>Azospirillum</taxon>
    </lineage>
</organism>
<dbReference type="Proteomes" id="UP000069935">
    <property type="component" value="Chromosome 1"/>
</dbReference>
<gene>
    <name evidence="3" type="ORF">AL072_11740</name>
</gene>
<evidence type="ECO:0000256" key="1">
    <source>
        <dbReference type="SAM" id="MobiDB-lite"/>
    </source>
</evidence>
<feature type="domain" description="Phasin" evidence="2">
    <location>
        <begin position="110"/>
        <end position="207"/>
    </location>
</feature>
<feature type="region of interest" description="Disordered" evidence="1">
    <location>
        <begin position="1"/>
        <end position="61"/>
    </location>
</feature>
<evidence type="ECO:0000313" key="4">
    <source>
        <dbReference type="Proteomes" id="UP000069935"/>
    </source>
</evidence>
<sequence length="219" mass="23663">MATDKDHTTTRETADRTKGSVEDMTRAGEATTRRAADAARSIGEDTAETGRRAADAGAETGRKILGASAEMARRGADTTQSVMGTASEVAGRTSEKLQRALGLSKEAQGEVASQTRETMDVMVQCGSVLADGWQNAWREWMGLAQDVATRNAEGMNALLRSRSVPDFYAVQSRMLKDNMQLVLDRSIKISEMSARSANDAATKLNARIEGAAQQTERRF</sequence>
<dbReference type="AlphaFoldDB" id="A0AAC8VY13"/>
<name>A0AAC8VY13_9PROT</name>
<reference evidence="4" key="1">
    <citation type="submission" date="2015-08" db="EMBL/GenBank/DDBJ databases">
        <title>Complete Genome Sequence of Azospirillum thiophilum BV-S.</title>
        <authorList>
            <person name="Fomenkov A."/>
            <person name="Vincze T."/>
            <person name="Grabovich M."/>
            <person name="Dubinina G."/>
            <person name="Orlova M."/>
            <person name="Belousova E."/>
            <person name="Roberts R.J."/>
        </authorList>
    </citation>
    <scope>NUCLEOTIDE SEQUENCE [LARGE SCALE GENOMIC DNA]</scope>
    <source>
        <strain evidence="4">BV-S</strain>
    </source>
</reference>
<dbReference type="RefSeq" id="WP_045580169.1">
    <property type="nucleotide sequence ID" value="NZ_CP012401.1"/>
</dbReference>
<dbReference type="EMBL" id="CP012401">
    <property type="protein sequence ID" value="ALG71478.1"/>
    <property type="molecule type" value="Genomic_DNA"/>
</dbReference>
<dbReference type="InterPro" id="IPR018968">
    <property type="entry name" value="Phasin"/>
</dbReference>
<keyword evidence="4" id="KW-1185">Reference proteome</keyword>
<reference evidence="3 4" key="2">
    <citation type="journal article" date="2016" name="Genome Announc.">
        <title>Complete Genome Sequence of a Strain of Azospirillum thiophilum Isolated from a Sulfide Spring.</title>
        <authorList>
            <person name="Fomenkov A."/>
            <person name="Vincze T."/>
            <person name="Grabovich M."/>
            <person name="Anton B.P."/>
            <person name="Dubinina G."/>
            <person name="Orlova M."/>
            <person name="Belousova E."/>
            <person name="Roberts R.J."/>
        </authorList>
    </citation>
    <scope>NUCLEOTIDE SEQUENCE [LARGE SCALE GENOMIC DNA]</scope>
    <source>
        <strain evidence="3 4">BV-S</strain>
    </source>
</reference>
<dbReference type="KEGG" id="ati:AL072_11740"/>
<proteinExistence type="predicted"/>
<accession>A0AAC8VY13</accession>
<feature type="compositionally biased region" description="Basic and acidic residues" evidence="1">
    <location>
        <begin position="1"/>
        <end position="37"/>
    </location>
</feature>
<dbReference type="Pfam" id="PF09361">
    <property type="entry name" value="Phasin_2"/>
    <property type="match status" value="1"/>
</dbReference>
<evidence type="ECO:0000313" key="3">
    <source>
        <dbReference type="EMBL" id="ALG71478.1"/>
    </source>
</evidence>
<evidence type="ECO:0000259" key="2">
    <source>
        <dbReference type="Pfam" id="PF09361"/>
    </source>
</evidence>